<dbReference type="Pfam" id="PF13456">
    <property type="entry name" value="RVT_3"/>
    <property type="match status" value="1"/>
</dbReference>
<sequence>MATVVAQRGFPWTCQSYGHPHIQEFVSAFKAENWAIYEDLCLAWNQGCRKLIVQSDSQTAIKVLSDSSLDHLGALV</sequence>
<dbReference type="GO" id="GO:0004523">
    <property type="term" value="F:RNA-DNA hybrid ribonuclease activity"/>
    <property type="evidence" value="ECO:0007669"/>
    <property type="project" value="InterPro"/>
</dbReference>
<reference evidence="2 3" key="1">
    <citation type="submission" date="2024-01" db="EMBL/GenBank/DDBJ databases">
        <title>The genomes of 5 underutilized Papilionoideae crops provide insights into root nodulation and disease resistance.</title>
        <authorList>
            <person name="Yuan L."/>
        </authorList>
    </citation>
    <scope>NUCLEOTIDE SEQUENCE [LARGE SCALE GENOMIC DNA]</scope>
    <source>
        <strain evidence="2">LY-2023</strain>
        <tissue evidence="2">Leaf</tissue>
    </source>
</reference>
<dbReference type="InterPro" id="IPR002156">
    <property type="entry name" value="RNaseH_domain"/>
</dbReference>
<gene>
    <name evidence="2" type="ORF">RJT34_26606</name>
</gene>
<evidence type="ECO:0000313" key="2">
    <source>
        <dbReference type="EMBL" id="KAK7271026.1"/>
    </source>
</evidence>
<feature type="domain" description="RNase H type-1" evidence="1">
    <location>
        <begin position="21"/>
        <end position="68"/>
    </location>
</feature>
<proteinExistence type="predicted"/>
<accession>A0AAN9F943</accession>
<dbReference type="EMBL" id="JAYKXN010000007">
    <property type="protein sequence ID" value="KAK7271026.1"/>
    <property type="molecule type" value="Genomic_DNA"/>
</dbReference>
<keyword evidence="3" id="KW-1185">Reference proteome</keyword>
<evidence type="ECO:0000259" key="1">
    <source>
        <dbReference type="Pfam" id="PF13456"/>
    </source>
</evidence>
<organism evidence="2 3">
    <name type="scientific">Clitoria ternatea</name>
    <name type="common">Butterfly pea</name>
    <dbReference type="NCBI Taxonomy" id="43366"/>
    <lineage>
        <taxon>Eukaryota</taxon>
        <taxon>Viridiplantae</taxon>
        <taxon>Streptophyta</taxon>
        <taxon>Embryophyta</taxon>
        <taxon>Tracheophyta</taxon>
        <taxon>Spermatophyta</taxon>
        <taxon>Magnoliopsida</taxon>
        <taxon>eudicotyledons</taxon>
        <taxon>Gunneridae</taxon>
        <taxon>Pentapetalae</taxon>
        <taxon>rosids</taxon>
        <taxon>fabids</taxon>
        <taxon>Fabales</taxon>
        <taxon>Fabaceae</taxon>
        <taxon>Papilionoideae</taxon>
        <taxon>50 kb inversion clade</taxon>
        <taxon>NPAAA clade</taxon>
        <taxon>indigoferoid/millettioid clade</taxon>
        <taxon>Phaseoleae</taxon>
        <taxon>Clitoria</taxon>
    </lineage>
</organism>
<dbReference type="Proteomes" id="UP001359559">
    <property type="component" value="Unassembled WGS sequence"/>
</dbReference>
<name>A0AAN9F943_CLITE</name>
<comment type="caution">
    <text evidence="2">The sequence shown here is derived from an EMBL/GenBank/DDBJ whole genome shotgun (WGS) entry which is preliminary data.</text>
</comment>
<dbReference type="GO" id="GO:0003676">
    <property type="term" value="F:nucleic acid binding"/>
    <property type="evidence" value="ECO:0007669"/>
    <property type="project" value="InterPro"/>
</dbReference>
<evidence type="ECO:0000313" key="3">
    <source>
        <dbReference type="Proteomes" id="UP001359559"/>
    </source>
</evidence>
<dbReference type="AlphaFoldDB" id="A0AAN9F943"/>
<protein>
    <recommendedName>
        <fullName evidence="1">RNase H type-1 domain-containing protein</fullName>
    </recommendedName>
</protein>